<protein>
    <submittedName>
        <fullName evidence="2">Uncharacterized protein</fullName>
    </submittedName>
</protein>
<evidence type="ECO:0000313" key="2">
    <source>
        <dbReference type="EMBL" id="AKB78618.1"/>
    </source>
</evidence>
<dbReference type="EMBL" id="CP009516">
    <property type="protein sequence ID" value="AKB78618.1"/>
    <property type="molecule type" value="Genomic_DNA"/>
</dbReference>
<dbReference type="InterPro" id="IPR011990">
    <property type="entry name" value="TPR-like_helical_dom_sf"/>
</dbReference>
<dbReference type="SUPFAM" id="SSF48452">
    <property type="entry name" value="TPR-like"/>
    <property type="match status" value="1"/>
</dbReference>
<feature type="repeat" description="TPR" evidence="1">
    <location>
        <begin position="39"/>
        <end position="72"/>
    </location>
</feature>
<dbReference type="HOGENOM" id="CLU_2490470_0_0_2"/>
<reference evidence="2 3" key="1">
    <citation type="submission" date="2014-07" db="EMBL/GenBank/DDBJ databases">
        <title>Methanogenic archaea and the global carbon cycle.</title>
        <authorList>
            <person name="Henriksen J.R."/>
            <person name="Luke J."/>
            <person name="Reinhart S."/>
            <person name="Benedict M.N."/>
            <person name="Youngblut N.D."/>
            <person name="Metcalf M.E."/>
            <person name="Whitaker R.J."/>
            <person name="Metcalf W.W."/>
        </authorList>
    </citation>
    <scope>NUCLEOTIDE SEQUENCE [LARGE SCALE GENOMIC DNA]</scope>
    <source>
        <strain evidence="2 3">HB-1</strain>
    </source>
</reference>
<dbReference type="PROSITE" id="PS50005">
    <property type="entry name" value="TPR"/>
    <property type="match status" value="1"/>
</dbReference>
<dbReference type="SMART" id="SM00028">
    <property type="entry name" value="TPR"/>
    <property type="match status" value="1"/>
</dbReference>
<keyword evidence="1" id="KW-0802">TPR repeat</keyword>
<gene>
    <name evidence="2" type="ORF">MSHOH_2135</name>
</gene>
<dbReference type="PATRIC" id="fig|1434110.4.peg.2712"/>
<dbReference type="Proteomes" id="UP000033101">
    <property type="component" value="Chromosome"/>
</dbReference>
<dbReference type="Gene3D" id="1.25.40.10">
    <property type="entry name" value="Tetratricopeptide repeat domain"/>
    <property type="match status" value="1"/>
</dbReference>
<dbReference type="KEGG" id="mhor:MSHOH_2135"/>
<dbReference type="AlphaFoldDB" id="A0A0E3SGD8"/>
<name>A0A0E3SGD8_9EURY</name>
<dbReference type="Pfam" id="PF00515">
    <property type="entry name" value="TPR_1"/>
    <property type="match status" value="1"/>
</dbReference>
<sequence length="86" mass="10264">MSDVVSQALNMLFAEIDMKNQTNDYAKKHQTEEQEQFEREIWKQKGIAYQKMGELEKAIECYDRALGIEEEKDKELPKNTRKVFFE</sequence>
<proteinExistence type="predicted"/>
<dbReference type="STRING" id="1434110.MSHOH_2135"/>
<organism evidence="2 3">
    <name type="scientific">Methanosarcina horonobensis HB-1 = JCM 15518</name>
    <dbReference type="NCBI Taxonomy" id="1434110"/>
    <lineage>
        <taxon>Archaea</taxon>
        <taxon>Methanobacteriati</taxon>
        <taxon>Methanobacteriota</taxon>
        <taxon>Stenosarchaea group</taxon>
        <taxon>Methanomicrobia</taxon>
        <taxon>Methanosarcinales</taxon>
        <taxon>Methanosarcinaceae</taxon>
        <taxon>Methanosarcina</taxon>
    </lineage>
</organism>
<accession>A0A0E3SGD8</accession>
<keyword evidence="3" id="KW-1185">Reference proteome</keyword>
<evidence type="ECO:0000256" key="1">
    <source>
        <dbReference type="PROSITE-ProRule" id="PRU00339"/>
    </source>
</evidence>
<evidence type="ECO:0000313" key="3">
    <source>
        <dbReference type="Proteomes" id="UP000033101"/>
    </source>
</evidence>
<dbReference type="InterPro" id="IPR019734">
    <property type="entry name" value="TPR_rpt"/>
</dbReference>